<organism evidence="1 2">
    <name type="scientific">Gigaspora margarita</name>
    <dbReference type="NCBI Taxonomy" id="4874"/>
    <lineage>
        <taxon>Eukaryota</taxon>
        <taxon>Fungi</taxon>
        <taxon>Fungi incertae sedis</taxon>
        <taxon>Mucoromycota</taxon>
        <taxon>Glomeromycotina</taxon>
        <taxon>Glomeromycetes</taxon>
        <taxon>Diversisporales</taxon>
        <taxon>Gigasporaceae</taxon>
        <taxon>Gigaspora</taxon>
    </lineage>
</organism>
<evidence type="ECO:0000313" key="2">
    <source>
        <dbReference type="Proteomes" id="UP000789901"/>
    </source>
</evidence>
<feature type="non-terminal residue" evidence="1">
    <location>
        <position position="1"/>
    </location>
</feature>
<proteinExistence type="predicted"/>
<dbReference type="EMBL" id="CAJVQB010116450">
    <property type="protein sequence ID" value="CAG8852821.1"/>
    <property type="molecule type" value="Genomic_DNA"/>
</dbReference>
<reference evidence="1 2" key="1">
    <citation type="submission" date="2021-06" db="EMBL/GenBank/DDBJ databases">
        <authorList>
            <person name="Kallberg Y."/>
            <person name="Tangrot J."/>
            <person name="Rosling A."/>
        </authorList>
    </citation>
    <scope>NUCLEOTIDE SEQUENCE [LARGE SCALE GENOMIC DNA]</scope>
    <source>
        <strain evidence="1 2">120-4 pot B 10/14</strain>
    </source>
</reference>
<accession>A0ABN7XEE2</accession>
<sequence>LDKVFSMAQMCAEINYKRSIEAAKSLEHNILANINTIFGSDRYKQTNFHDIEQESSDVIELETNENEEMEWKAVLKEWSEGLISKKESVEELESLFETEELEETEALSFNELLT</sequence>
<protein>
    <submittedName>
        <fullName evidence="1">37568_t:CDS:1</fullName>
    </submittedName>
</protein>
<keyword evidence="2" id="KW-1185">Reference proteome</keyword>
<evidence type="ECO:0000313" key="1">
    <source>
        <dbReference type="EMBL" id="CAG8852821.1"/>
    </source>
</evidence>
<name>A0ABN7XEE2_GIGMA</name>
<dbReference type="Proteomes" id="UP000789901">
    <property type="component" value="Unassembled WGS sequence"/>
</dbReference>
<gene>
    <name evidence="1" type="ORF">GMARGA_LOCUS41642</name>
</gene>
<comment type="caution">
    <text evidence="1">The sequence shown here is derived from an EMBL/GenBank/DDBJ whole genome shotgun (WGS) entry which is preliminary data.</text>
</comment>
<feature type="non-terminal residue" evidence="1">
    <location>
        <position position="114"/>
    </location>
</feature>